<proteinExistence type="inferred from homology"/>
<dbReference type="InterPro" id="IPR014908">
    <property type="entry name" value="Nucleoporin_Nup133/Nup155_N"/>
</dbReference>
<dbReference type="PANTHER" id="PTHR10350">
    <property type="entry name" value="NUCLEAR PORE COMPLEX PROTEIN NUP155"/>
    <property type="match status" value="1"/>
</dbReference>
<protein>
    <recommendedName>
        <fullName evidence="10">Nucleoporin Nup133/Nup155-like N-terminal domain-containing protein</fullName>
    </recommendedName>
</protein>
<gene>
    <name evidence="8" type="ORF">Agabi119p4_822</name>
</gene>
<sequence>MASLLASRSLNLSQSQYNPPSLPRYNQQKPVPVDLPSLQNASRILYDQFTKDAQIIPDLGETLTASGGQASASYSVFPDDTRVPFQKRRFIAIPESLFQYYDTASVTTHMGLMPELERAWISIDHKLFLWDYNDGQDLSSFVDQPDVITSVTLVRPKRSLFIEEISHLLVICTPVSVLLLGVSMTSVTGRDNKPRKEIQFYATDRNAPTDVEMMSVAGIHDGRIFMAGAQDGHLYELHYQETESWFGKKVQLINHSVGGVQSLLPRFASTNTDDRIIVVVSDPSRNCLYTLTEANTISVYKPSGEKAVQHIQTISNIYKSAQDKAPGSPALTPKSFQIISLHVVGPHESRSNIQLLAITSNGVRLYFAPAPSYGYTYTPTTNSVRSLHLSHVRLPPSNLLHPDDQARLRSTIPSYGQLPQKQTRGYVISAIENACYCDGLLVAAQQGDSDGVDYILCVSPDLTRIGSLGQLNVPQQGPLGQQQHGSTFSGYVGSTSSRPPLTENAALLSIPGRTWAVAAMPDHSSTTPSNTPTPTVINELARQFGESPQQFMLLTNSGLSILSKRRAVDYLKAVLEELQAGNSVQPIIEFRDSFGRDQTCAMLLALASGNTYLDGEISSNGPIIYASPEIAAVAKQAFYDFGERPIWTERVTYGTAADSQGSAIFSGRREGFALYLARLVRPIWKAKLTKSGPSGRQELNTPEPTLVSVQKNLFALRDFLDKSPHLFHASPGDSTVNQEALKAEQHSVNELLTLLARSIEALSFVLLLNDYQIGDLIAQCDKETQTLISNQTFEDLITTQNGMTISRALVNVVIDQQIGQQISVDTVSEVLQRRCGSFCSTDDVMLYKARENIRKAVETKSPTERRDWLSESLRLFTKGSRIIELEKLREIIGDYQQLNYAKGAILLPLTCAQVFDSDNTGLEHWYAGSPQNDPRQEQANKRMQCYDLVMDSLSVFEEKSGDNQSMQTQHVIDNPETVRSHAYELAFASADEMFHSVLYDWLIGRGLADDLMEMRPTYLEAHLKREPVTVQKYQLLWQFYVKNGQPLRAAEVLGALADSNQFDLELNSRLEYLTLAVANAKSHPLSADARHETAIQFLTDLEEKVEVAQVQLEIYNTLLPHVDDAPEVGQKVRALSKQLMTMNDLYQGYAVAFQLPGLQLLCLHVSDHRDENLVKPIWNQIFDEILDDKLETTVTADMIQSRVIPLGQRFYPSTSAFPLRHVATLLVRFMLAHKNEMSVGWVPRILIQCGIPYTEIWDILHEMYESQVPPFHEQANVQAISSDIAVLLNEWQEEALRPQSSISAGDFPVGRIDSTIDHYLSELEPSRSETKKLYENIKRQLRRNW</sequence>
<evidence type="ECO:0000256" key="3">
    <source>
        <dbReference type="ARBA" id="ARBA00022448"/>
    </source>
</evidence>
<dbReference type="PANTHER" id="PTHR10350:SF6">
    <property type="entry name" value="NUCLEAR PORE COMPLEX PROTEIN NUP155"/>
    <property type="match status" value="1"/>
</dbReference>
<dbReference type="InterPro" id="IPR007187">
    <property type="entry name" value="Nucleoporin_Nup133/Nup155_C"/>
</dbReference>
<evidence type="ECO:0000256" key="2">
    <source>
        <dbReference type="ARBA" id="ARBA00007373"/>
    </source>
</evidence>
<dbReference type="InterPro" id="IPR004870">
    <property type="entry name" value="Nucleoporin_Nup155"/>
</dbReference>
<reference evidence="8 9" key="1">
    <citation type="journal article" name="Sci. Rep.">
        <title>Telomere-to-telomere assembled and centromere annotated genomes of the two main subspecies of the button mushroom Agaricus bisporus reveal especially polymorphic chromosome ends.</title>
        <authorList>
            <person name="Sonnenberg A.S.M."/>
            <person name="Sedaghat-Telgerd N."/>
            <person name="Lavrijssen B."/>
            <person name="Ohm R.A."/>
            <person name="Hendrickx P.M."/>
            <person name="Scholtmeijer K."/>
            <person name="Baars J.J.P."/>
            <person name="van Peer A."/>
        </authorList>
    </citation>
    <scope>NUCLEOTIDE SEQUENCE [LARGE SCALE GENOMIC DNA]</scope>
    <source>
        <strain evidence="8 9">H119_p4</strain>
    </source>
</reference>
<evidence type="ECO:0000256" key="5">
    <source>
        <dbReference type="SAM" id="MobiDB-lite"/>
    </source>
</evidence>
<dbReference type="GO" id="GO:0006606">
    <property type="term" value="P:protein import into nucleus"/>
    <property type="evidence" value="ECO:0007669"/>
    <property type="project" value="TreeGrafter"/>
</dbReference>
<dbReference type="GO" id="GO:0044611">
    <property type="term" value="C:nuclear pore inner ring"/>
    <property type="evidence" value="ECO:0007669"/>
    <property type="project" value="TreeGrafter"/>
</dbReference>
<keyword evidence="4" id="KW-0539">Nucleus</keyword>
<evidence type="ECO:0000259" key="7">
    <source>
        <dbReference type="Pfam" id="PF08801"/>
    </source>
</evidence>
<dbReference type="Proteomes" id="UP000629468">
    <property type="component" value="Unassembled WGS sequence"/>
</dbReference>
<dbReference type="InterPro" id="IPR042538">
    <property type="entry name" value="Nucleoporin_Nup155_C_3"/>
</dbReference>
<comment type="similarity">
    <text evidence="2">Belongs to the non-repetitive/WGA-negative nucleoporin family.</text>
</comment>
<comment type="caution">
    <text evidence="8">The sequence shown here is derived from an EMBL/GenBank/DDBJ whole genome shotgun (WGS) entry which is preliminary data.</text>
</comment>
<dbReference type="Pfam" id="PF03177">
    <property type="entry name" value="Nucleoporin_C"/>
    <property type="match status" value="1"/>
</dbReference>
<feature type="domain" description="Nucleoporin Nup133/Nup155-like N-terminal" evidence="7">
    <location>
        <begin position="84"/>
        <end position="559"/>
    </location>
</feature>
<organism evidence="8 9">
    <name type="scientific">Agaricus bisporus var. burnettii</name>
    <dbReference type="NCBI Taxonomy" id="192524"/>
    <lineage>
        <taxon>Eukaryota</taxon>
        <taxon>Fungi</taxon>
        <taxon>Dikarya</taxon>
        <taxon>Basidiomycota</taxon>
        <taxon>Agaricomycotina</taxon>
        <taxon>Agaricomycetes</taxon>
        <taxon>Agaricomycetidae</taxon>
        <taxon>Agaricales</taxon>
        <taxon>Agaricineae</taxon>
        <taxon>Agaricaceae</taxon>
        <taxon>Agaricus</taxon>
    </lineage>
</organism>
<comment type="subcellular location">
    <subcellularLocation>
        <location evidence="1">Nucleus</location>
    </subcellularLocation>
</comment>
<dbReference type="InterPro" id="IPR042537">
    <property type="entry name" value="Nucleoporin_Nup155_C_2"/>
</dbReference>
<dbReference type="Gene3D" id="1.20.58.1780">
    <property type="match status" value="1"/>
</dbReference>
<dbReference type="GO" id="GO:0036228">
    <property type="term" value="P:protein localization to nuclear inner membrane"/>
    <property type="evidence" value="ECO:0007669"/>
    <property type="project" value="TreeGrafter"/>
</dbReference>
<dbReference type="InterPro" id="IPR042533">
    <property type="entry name" value="Nucleoporin_Nup155_C_1"/>
</dbReference>
<evidence type="ECO:0008006" key="10">
    <source>
        <dbReference type="Google" id="ProtNLM"/>
    </source>
</evidence>
<dbReference type="Gene3D" id="1.20.120.1880">
    <property type="entry name" value="Nucleoporin, helical C-terminal domain"/>
    <property type="match status" value="1"/>
</dbReference>
<dbReference type="SUPFAM" id="SSF101908">
    <property type="entry name" value="Putative isomerase YbhE"/>
    <property type="match status" value="1"/>
</dbReference>
<dbReference type="GO" id="GO:0006405">
    <property type="term" value="P:RNA export from nucleus"/>
    <property type="evidence" value="ECO:0007669"/>
    <property type="project" value="TreeGrafter"/>
</dbReference>
<dbReference type="EMBL" id="JABXXO010000001">
    <property type="protein sequence ID" value="KAF7784657.1"/>
    <property type="molecule type" value="Genomic_DNA"/>
</dbReference>
<feature type="domain" description="Nucleoporin Nup133/Nup155-like C-terminal" evidence="6">
    <location>
        <begin position="666"/>
        <end position="1326"/>
    </location>
</feature>
<evidence type="ECO:0000259" key="6">
    <source>
        <dbReference type="Pfam" id="PF03177"/>
    </source>
</evidence>
<keyword evidence="3" id="KW-0813">Transport</keyword>
<name>A0A8H7FBA0_AGABI</name>
<dbReference type="GO" id="GO:0000972">
    <property type="term" value="P:transcription-dependent tethering of RNA polymerase II gene DNA at nuclear periphery"/>
    <property type="evidence" value="ECO:0007669"/>
    <property type="project" value="TreeGrafter"/>
</dbReference>
<dbReference type="GO" id="GO:0017056">
    <property type="term" value="F:structural constituent of nuclear pore"/>
    <property type="evidence" value="ECO:0007669"/>
    <property type="project" value="InterPro"/>
</dbReference>
<accession>A0A8H7FBA0</accession>
<dbReference type="Pfam" id="PF08801">
    <property type="entry name" value="Nucleoporin_N"/>
    <property type="match status" value="1"/>
</dbReference>
<feature type="region of interest" description="Disordered" evidence="5">
    <location>
        <begin position="477"/>
        <end position="497"/>
    </location>
</feature>
<dbReference type="Gene3D" id="1.25.40.440">
    <property type="entry name" value="Nucleoporin, helical domain, central subdomain"/>
    <property type="match status" value="1"/>
</dbReference>
<evidence type="ECO:0000256" key="1">
    <source>
        <dbReference type="ARBA" id="ARBA00004123"/>
    </source>
</evidence>
<dbReference type="Gene3D" id="1.25.40.450">
    <property type="entry name" value="Nucleoporin, helical domain, N-terminal subdomain"/>
    <property type="match status" value="1"/>
</dbReference>
<evidence type="ECO:0000313" key="8">
    <source>
        <dbReference type="EMBL" id="KAF7784657.1"/>
    </source>
</evidence>
<evidence type="ECO:0000313" key="9">
    <source>
        <dbReference type="Proteomes" id="UP000629468"/>
    </source>
</evidence>
<evidence type="ECO:0000256" key="4">
    <source>
        <dbReference type="ARBA" id="ARBA00023242"/>
    </source>
</evidence>
<feature type="compositionally biased region" description="Polar residues" evidence="5">
    <location>
        <begin position="484"/>
        <end position="497"/>
    </location>
</feature>